<evidence type="ECO:0000259" key="2">
    <source>
        <dbReference type="Pfam" id="PF06580"/>
    </source>
</evidence>
<dbReference type="PANTHER" id="PTHR34220:SF7">
    <property type="entry name" value="SENSOR HISTIDINE KINASE YPDA"/>
    <property type="match status" value="1"/>
</dbReference>
<feature type="transmembrane region" description="Helical" evidence="1">
    <location>
        <begin position="42"/>
        <end position="64"/>
    </location>
</feature>
<dbReference type="Pfam" id="PF06580">
    <property type="entry name" value="His_kinase"/>
    <property type="match status" value="1"/>
</dbReference>
<dbReference type="InterPro" id="IPR050640">
    <property type="entry name" value="Bact_2-comp_sensor_kinase"/>
</dbReference>
<sequence>MKNILREFGKAFALGLIIFLVHGLIMYLLGDPWYGGDVSEFFFQNQLFSVALFMVNMYVFRAFLDRYGAEFWKTRNVIIGLLSGVMATFITVFLIRVFLQVVRTETPLETFLENEKLKDYYLSSIIAFVSTGLFYAFYYWKNTQDTKVKQSKIIARTASAKFDALKNQLDPHFLFNSLNVLASLIEENPKQAQKFTTSLSKVYRYVLEQKNKELVPVEEELAFARTYMNLIKMRFEDSIIVDIPDQISNSELKVVPLSLQLLLENAVKHNMVTPRKKLHIEIYEEGNRLVVKNNIQAKQVVKKSSGVGLLNIKQRYQLLTDAGVRIKNDGNTFEIGVPMLIEQKAFVPKQKEYLEDKRYKRAKEKVEKLKGFYIHFTIYLIMVPVFIFLNVRSGSFPWAIFPIGGWGWGVIGHAADTFGWNPIFNKSWENRKIEELMNDDDF</sequence>
<evidence type="ECO:0000313" key="5">
    <source>
        <dbReference type="Proteomes" id="UP001596043"/>
    </source>
</evidence>
<protein>
    <submittedName>
        <fullName evidence="4">Histidine kinase</fullName>
    </submittedName>
</protein>
<keyword evidence="1" id="KW-0472">Membrane</keyword>
<feature type="transmembrane region" description="Helical" evidence="1">
    <location>
        <begin position="12"/>
        <end position="30"/>
    </location>
</feature>
<feature type="domain" description="Signal transduction histidine kinase internal region" evidence="2">
    <location>
        <begin position="160"/>
        <end position="238"/>
    </location>
</feature>
<evidence type="ECO:0000313" key="4">
    <source>
        <dbReference type="EMBL" id="MFC4633284.1"/>
    </source>
</evidence>
<keyword evidence="1" id="KW-1133">Transmembrane helix</keyword>
<evidence type="ECO:0000256" key="1">
    <source>
        <dbReference type="SAM" id="Phobius"/>
    </source>
</evidence>
<feature type="transmembrane region" description="Helical" evidence="1">
    <location>
        <begin position="119"/>
        <end position="140"/>
    </location>
</feature>
<organism evidence="4 5">
    <name type="scientific">Dokdonia ponticola</name>
    <dbReference type="NCBI Taxonomy" id="2041041"/>
    <lineage>
        <taxon>Bacteria</taxon>
        <taxon>Pseudomonadati</taxon>
        <taxon>Bacteroidota</taxon>
        <taxon>Flavobacteriia</taxon>
        <taxon>Flavobacteriales</taxon>
        <taxon>Flavobacteriaceae</taxon>
        <taxon>Dokdonia</taxon>
    </lineage>
</organism>
<feature type="transmembrane region" description="Helical" evidence="1">
    <location>
        <begin position="371"/>
        <end position="389"/>
    </location>
</feature>
<comment type="caution">
    <text evidence="4">The sequence shown here is derived from an EMBL/GenBank/DDBJ whole genome shotgun (WGS) entry which is preliminary data.</text>
</comment>
<keyword evidence="4" id="KW-0418">Kinase</keyword>
<dbReference type="Gene3D" id="3.30.565.10">
    <property type="entry name" value="Histidine kinase-like ATPase, C-terminal domain"/>
    <property type="match status" value="1"/>
</dbReference>
<keyword evidence="5" id="KW-1185">Reference proteome</keyword>
<dbReference type="InterPro" id="IPR010559">
    <property type="entry name" value="Sig_transdc_His_kin_internal"/>
</dbReference>
<dbReference type="InterPro" id="IPR025698">
    <property type="entry name" value="2TM_dom"/>
</dbReference>
<reference evidence="5" key="1">
    <citation type="journal article" date="2019" name="Int. J. Syst. Evol. Microbiol.">
        <title>The Global Catalogue of Microorganisms (GCM) 10K type strain sequencing project: providing services to taxonomists for standard genome sequencing and annotation.</title>
        <authorList>
            <consortium name="The Broad Institute Genomics Platform"/>
            <consortium name="The Broad Institute Genome Sequencing Center for Infectious Disease"/>
            <person name="Wu L."/>
            <person name="Ma J."/>
        </authorList>
    </citation>
    <scope>NUCLEOTIDE SEQUENCE [LARGE SCALE GENOMIC DNA]</scope>
    <source>
        <strain evidence="5">YJ-61-S</strain>
    </source>
</reference>
<dbReference type="InterPro" id="IPR036890">
    <property type="entry name" value="HATPase_C_sf"/>
</dbReference>
<gene>
    <name evidence="4" type="ORF">ACFO3O_05160</name>
</gene>
<dbReference type="RefSeq" id="WP_379977480.1">
    <property type="nucleotide sequence ID" value="NZ_JBHSFV010000002.1"/>
</dbReference>
<name>A0ABV9HT16_9FLAO</name>
<feature type="domain" description="2TM" evidence="3">
    <location>
        <begin position="360"/>
        <end position="438"/>
    </location>
</feature>
<evidence type="ECO:0000259" key="3">
    <source>
        <dbReference type="Pfam" id="PF13239"/>
    </source>
</evidence>
<keyword evidence="1" id="KW-0812">Transmembrane</keyword>
<keyword evidence="4" id="KW-0808">Transferase</keyword>
<dbReference type="PANTHER" id="PTHR34220">
    <property type="entry name" value="SENSOR HISTIDINE KINASE YPDA"/>
    <property type="match status" value="1"/>
</dbReference>
<feature type="transmembrane region" description="Helical" evidence="1">
    <location>
        <begin position="76"/>
        <end position="99"/>
    </location>
</feature>
<dbReference type="Proteomes" id="UP001596043">
    <property type="component" value="Unassembled WGS sequence"/>
</dbReference>
<dbReference type="GO" id="GO:0016301">
    <property type="term" value="F:kinase activity"/>
    <property type="evidence" value="ECO:0007669"/>
    <property type="project" value="UniProtKB-KW"/>
</dbReference>
<dbReference type="Pfam" id="PF13239">
    <property type="entry name" value="2TM"/>
    <property type="match status" value="1"/>
</dbReference>
<proteinExistence type="predicted"/>
<accession>A0ABV9HT16</accession>
<dbReference type="EMBL" id="JBHSFV010000002">
    <property type="protein sequence ID" value="MFC4633284.1"/>
    <property type="molecule type" value="Genomic_DNA"/>
</dbReference>